<accession>Q8SX36</accession>
<name>Q8SX36_DROME</name>
<organism evidence="1">
    <name type="scientific">Drosophila melanogaster</name>
    <name type="common">Fruit fly</name>
    <dbReference type="NCBI Taxonomy" id="7227"/>
    <lineage>
        <taxon>Eukaryota</taxon>
        <taxon>Metazoa</taxon>
        <taxon>Ecdysozoa</taxon>
        <taxon>Arthropoda</taxon>
        <taxon>Hexapoda</taxon>
        <taxon>Insecta</taxon>
        <taxon>Pterygota</taxon>
        <taxon>Neoptera</taxon>
        <taxon>Endopterygota</taxon>
        <taxon>Diptera</taxon>
        <taxon>Brachycera</taxon>
        <taxon>Muscomorpha</taxon>
        <taxon>Ephydroidea</taxon>
        <taxon>Drosophilidae</taxon>
        <taxon>Drosophila</taxon>
        <taxon>Sophophora</taxon>
    </lineage>
</organism>
<evidence type="ECO:0000313" key="1">
    <source>
        <dbReference type="EMBL" id="AAM11225.1"/>
    </source>
</evidence>
<sequence length="52" mass="6343">MVIRIHVLCNRFPTPYVYSHQTKSVHFFKNKKKKCKRIEKRIHKYELIGSNP</sequence>
<dbReference type="OrthoDB" id="5632at2759"/>
<dbReference type="AGR" id="FB:FBgn0024734"/>
<dbReference type="GO" id="GO:0005737">
    <property type="term" value="C:cytoplasm"/>
    <property type="evidence" value="ECO:0000314"/>
    <property type="project" value="FlyBase"/>
</dbReference>
<dbReference type="GO" id="GO:0005886">
    <property type="term" value="C:plasma membrane"/>
    <property type="evidence" value="ECO:0000314"/>
    <property type="project" value="FlyBase"/>
</dbReference>
<dbReference type="GO" id="GO:0004725">
    <property type="term" value="F:protein tyrosine phosphatase activity"/>
    <property type="evidence" value="ECO:0000250"/>
    <property type="project" value="FlyBase"/>
</dbReference>
<dbReference type="EMBL" id="AY094872">
    <property type="protein sequence ID" value="AAM11225.1"/>
    <property type="molecule type" value="mRNA"/>
</dbReference>
<dbReference type="FlyBase" id="FBgn0024734">
    <property type="gene designation" value="PRL-1"/>
</dbReference>
<evidence type="ECO:0000313" key="2">
    <source>
        <dbReference type="FlyBase" id="FBgn0024734"/>
    </source>
</evidence>
<dbReference type="AlphaFoldDB" id="Q8SX36"/>
<protein>
    <submittedName>
        <fullName evidence="1">RE40268p</fullName>
    </submittedName>
</protein>
<reference evidence="1" key="1">
    <citation type="submission" date="2002-04" db="EMBL/GenBank/DDBJ databases">
        <authorList>
            <person name="Stapleton M."/>
            <person name="Brokstein P."/>
            <person name="Hong L."/>
            <person name="Agbayani A."/>
            <person name="Carlson J."/>
            <person name="Champe M."/>
            <person name="Chavez C."/>
            <person name="Dorsett V."/>
            <person name="Dresnek D."/>
            <person name="Farfan D."/>
            <person name="Frise E."/>
            <person name="George R."/>
            <person name="Gonzalez M."/>
            <person name="Guarin H."/>
            <person name="Kronmiller B."/>
            <person name="Li P."/>
            <person name="Liao G."/>
            <person name="Miranda A."/>
            <person name="Mungall C.J."/>
            <person name="Nunoo J."/>
            <person name="Pacleb J."/>
            <person name="Paragas V."/>
            <person name="Park S."/>
            <person name="Patel S."/>
            <person name="Phouanenavong S."/>
            <person name="Wan K."/>
            <person name="Yu C."/>
            <person name="Lewis S.E."/>
            <person name="Rubin G.M."/>
            <person name="Celniker S."/>
        </authorList>
    </citation>
    <scope>NUCLEOTIDE SEQUENCE</scope>
    <source>
        <strain evidence="1">Berkeley</strain>
    </source>
</reference>
<gene>
    <name evidence="2" type="primary">PRL-1</name>
    <name evidence="2" type="ORF">CG4993</name>
</gene>
<proteinExistence type="evidence at transcript level"/>